<keyword evidence="7" id="KW-0418">Kinase</keyword>
<evidence type="ECO:0000256" key="4">
    <source>
        <dbReference type="ARBA" id="ARBA00022597"/>
    </source>
</evidence>
<evidence type="ECO:0000259" key="8">
    <source>
        <dbReference type="PROSITE" id="PS51101"/>
    </source>
</evidence>
<dbReference type="GO" id="GO:0016301">
    <property type="term" value="F:kinase activity"/>
    <property type="evidence" value="ECO:0007669"/>
    <property type="project" value="UniProtKB-KW"/>
</dbReference>
<dbReference type="Gene3D" id="3.40.35.10">
    <property type="entry name" value="Phosphotransferase system, sorbose subfamily IIB component"/>
    <property type="match status" value="1"/>
</dbReference>
<keyword evidence="10" id="KW-1185">Reference proteome</keyword>
<dbReference type="EMBL" id="CTEN01000001">
    <property type="protein sequence ID" value="CQR24014.1"/>
    <property type="molecule type" value="Genomic_DNA"/>
</dbReference>
<keyword evidence="2" id="KW-0813">Transport</keyword>
<dbReference type="GO" id="GO:0008982">
    <property type="term" value="F:protein-N(PI)-phosphohistidine-sugar phosphotransferase activity"/>
    <property type="evidence" value="ECO:0007669"/>
    <property type="project" value="InterPro"/>
</dbReference>
<dbReference type="CDD" id="cd00001">
    <property type="entry name" value="PTS_IIB_man"/>
    <property type="match status" value="1"/>
</dbReference>
<protein>
    <submittedName>
        <fullName evidence="9">Phosphotransferase system, mannose/fructose/N-acetylgalactosamine-specific component IIB</fullName>
    </submittedName>
</protein>
<dbReference type="InterPro" id="IPR004720">
    <property type="entry name" value="PTS_IIB_sorbose-sp"/>
</dbReference>
<proteinExistence type="predicted"/>
<dbReference type="PROSITE" id="PS51101">
    <property type="entry name" value="PTS_EIIB_TYPE_4"/>
    <property type="match status" value="1"/>
</dbReference>
<dbReference type="SUPFAM" id="SSF52728">
    <property type="entry name" value="PTS IIb component"/>
    <property type="match status" value="1"/>
</dbReference>
<keyword evidence="6" id="KW-0598">Phosphotransferase system</keyword>
<comment type="subcellular location">
    <subcellularLocation>
        <location evidence="1">Cytoplasm</location>
    </subcellularLocation>
</comment>
<feature type="domain" description="PTS EIIB type-4" evidence="8">
    <location>
        <begin position="2"/>
        <end position="163"/>
    </location>
</feature>
<name>A0A0E4H3P1_9STRE</name>
<evidence type="ECO:0000256" key="2">
    <source>
        <dbReference type="ARBA" id="ARBA00022448"/>
    </source>
</evidence>
<dbReference type="RefSeq" id="WP_093649729.1">
    <property type="nucleotide sequence ID" value="NZ_CTEN01000001.1"/>
</dbReference>
<gene>
    <name evidence="9" type="ORF">BN1356_00386</name>
</gene>
<dbReference type="GO" id="GO:0009401">
    <property type="term" value="P:phosphoenolpyruvate-dependent sugar phosphotransferase system"/>
    <property type="evidence" value="ECO:0007669"/>
    <property type="project" value="UniProtKB-KW"/>
</dbReference>
<evidence type="ECO:0000256" key="5">
    <source>
        <dbReference type="ARBA" id="ARBA00022679"/>
    </source>
</evidence>
<keyword evidence="3" id="KW-0963">Cytoplasm</keyword>
<sequence>MTTPNIVMTRVDERLIHGQGQLWIKSLNCNTVIVANDEVSEDKIQQTLMKTVVPTSIVMRFFSVQKVIDIIHKASPAQQIFLIVKDLKDAQALIKGGVPIKELNIGNIHNAEGKERVTRSIFLGDEERRIIRELSEGYQVDFNTKTTPTGNDGALEVNLLDYV</sequence>
<organism evidence="9 10">
    <name type="scientific">Streptococcus varani</name>
    <dbReference type="NCBI Taxonomy" id="1608583"/>
    <lineage>
        <taxon>Bacteria</taxon>
        <taxon>Bacillati</taxon>
        <taxon>Bacillota</taxon>
        <taxon>Bacilli</taxon>
        <taxon>Lactobacillales</taxon>
        <taxon>Streptococcaceae</taxon>
        <taxon>Streptococcus</taxon>
    </lineage>
</organism>
<keyword evidence="4" id="KW-0762">Sugar transport</keyword>
<dbReference type="Pfam" id="PF03830">
    <property type="entry name" value="PTSIIB_sorb"/>
    <property type="match status" value="1"/>
</dbReference>
<evidence type="ECO:0000313" key="10">
    <source>
        <dbReference type="Proteomes" id="UP000198604"/>
    </source>
</evidence>
<dbReference type="InterPro" id="IPR036667">
    <property type="entry name" value="PTS_IIB_sorbose-sp_sf"/>
</dbReference>
<evidence type="ECO:0000256" key="7">
    <source>
        <dbReference type="ARBA" id="ARBA00022777"/>
    </source>
</evidence>
<dbReference type="AlphaFoldDB" id="A0A0E4H3P1"/>
<dbReference type="GO" id="GO:0005737">
    <property type="term" value="C:cytoplasm"/>
    <property type="evidence" value="ECO:0007669"/>
    <property type="project" value="UniProtKB-SubCell"/>
</dbReference>
<evidence type="ECO:0000256" key="6">
    <source>
        <dbReference type="ARBA" id="ARBA00022683"/>
    </source>
</evidence>
<dbReference type="Proteomes" id="UP000198604">
    <property type="component" value="Unassembled WGS sequence"/>
</dbReference>
<accession>A0A0E4H3P1</accession>
<evidence type="ECO:0000256" key="3">
    <source>
        <dbReference type="ARBA" id="ARBA00022490"/>
    </source>
</evidence>
<reference evidence="10" key="1">
    <citation type="submission" date="2015-03" db="EMBL/GenBank/DDBJ databases">
        <authorList>
            <person name="Urmite Genomes"/>
        </authorList>
    </citation>
    <scope>NUCLEOTIDE SEQUENCE [LARGE SCALE GENOMIC DNA]</scope>
    <source>
        <strain evidence="10">FF10</strain>
    </source>
</reference>
<dbReference type="OrthoDB" id="9788818at2"/>
<dbReference type="STRING" id="1608583.BN1356_00386"/>
<evidence type="ECO:0000256" key="1">
    <source>
        <dbReference type="ARBA" id="ARBA00004496"/>
    </source>
</evidence>
<evidence type="ECO:0000313" key="9">
    <source>
        <dbReference type="EMBL" id="CQR24014.1"/>
    </source>
</evidence>
<keyword evidence="5 9" id="KW-0808">Transferase</keyword>